<dbReference type="InterPro" id="IPR011640">
    <property type="entry name" value="Fe2_transport_prot_B_C"/>
</dbReference>
<feature type="transmembrane region" description="Helical" evidence="15">
    <location>
        <begin position="415"/>
        <end position="440"/>
    </location>
</feature>
<comment type="similarity">
    <text evidence="15">Belongs to the TRAFAC class TrmE-Era-EngA-EngB-Septin-like GTPase superfamily. FeoB GTPase (TC 9.A.8) family.</text>
</comment>
<accession>A0A4U1C809</accession>
<dbReference type="SUPFAM" id="SSF52540">
    <property type="entry name" value="P-loop containing nucleoside triphosphate hydrolases"/>
    <property type="match status" value="1"/>
</dbReference>
<evidence type="ECO:0000313" key="18">
    <source>
        <dbReference type="Proteomes" id="UP000308181"/>
    </source>
</evidence>
<dbReference type="OrthoDB" id="9809127at2"/>
<keyword evidence="8 15" id="KW-0408">Iron</keyword>
<feature type="domain" description="FeoB-type G" evidence="16">
    <location>
        <begin position="4"/>
        <end position="171"/>
    </location>
</feature>
<evidence type="ECO:0000256" key="14">
    <source>
        <dbReference type="PIRSR" id="PIRSR603373-2"/>
    </source>
</evidence>
<dbReference type="InterPro" id="IPR006073">
    <property type="entry name" value="GTP-bd"/>
</dbReference>
<dbReference type="Pfam" id="PF07664">
    <property type="entry name" value="FeoB_C"/>
    <property type="match status" value="1"/>
</dbReference>
<dbReference type="Proteomes" id="UP000308181">
    <property type="component" value="Unassembled WGS sequence"/>
</dbReference>
<reference evidence="17 18" key="1">
    <citation type="submission" date="2019-04" db="EMBL/GenBank/DDBJ databases">
        <title>Pedobacter sp. AR-3-17 sp. nov., isolated from Arctic soil.</title>
        <authorList>
            <person name="Dahal R.H."/>
            <person name="Kim D.-U."/>
        </authorList>
    </citation>
    <scope>NUCLEOTIDE SEQUENCE [LARGE SCALE GENOMIC DNA]</scope>
    <source>
        <strain evidence="17 18">AR-3-17</strain>
    </source>
</reference>
<dbReference type="EMBL" id="SWBP01000001">
    <property type="protein sequence ID" value="TKC00814.1"/>
    <property type="molecule type" value="Genomic_DNA"/>
</dbReference>
<feature type="binding site" evidence="13">
    <location>
        <begin position="11"/>
        <end position="18"/>
    </location>
    <ligand>
        <name>GTP</name>
        <dbReference type="ChEBI" id="CHEBI:37565"/>
        <label>1</label>
    </ligand>
</feature>
<dbReference type="GO" id="GO:0005886">
    <property type="term" value="C:plasma membrane"/>
    <property type="evidence" value="ECO:0007669"/>
    <property type="project" value="UniProtKB-SubCell"/>
</dbReference>
<keyword evidence="5 15" id="KW-0812">Transmembrane</keyword>
<feature type="binding site" evidence="14">
    <location>
        <position position="23"/>
    </location>
    <ligand>
        <name>Mg(2+)</name>
        <dbReference type="ChEBI" id="CHEBI:18420"/>
        <label>2</label>
    </ligand>
</feature>
<feature type="binding site" evidence="13">
    <location>
        <begin position="36"/>
        <end position="40"/>
    </location>
    <ligand>
        <name>GTP</name>
        <dbReference type="ChEBI" id="CHEBI:37565"/>
        <label>1</label>
    </ligand>
</feature>
<feature type="binding site" evidence="13">
    <location>
        <begin position="58"/>
        <end position="61"/>
    </location>
    <ligand>
        <name>GTP</name>
        <dbReference type="ChEBI" id="CHEBI:37565"/>
        <label>1</label>
    </ligand>
</feature>
<name>A0A4U1C809_9SPHI</name>
<dbReference type="GO" id="GO:0015093">
    <property type="term" value="F:ferrous iron transmembrane transporter activity"/>
    <property type="evidence" value="ECO:0007669"/>
    <property type="project" value="UniProtKB-UniRule"/>
</dbReference>
<dbReference type="Gene3D" id="3.40.50.300">
    <property type="entry name" value="P-loop containing nucleotide triphosphate hydrolases"/>
    <property type="match status" value="1"/>
</dbReference>
<evidence type="ECO:0000256" key="1">
    <source>
        <dbReference type="ARBA" id="ARBA00004651"/>
    </source>
</evidence>
<feature type="transmembrane region" description="Helical" evidence="15">
    <location>
        <begin position="681"/>
        <end position="703"/>
    </location>
</feature>
<dbReference type="PROSITE" id="PS51711">
    <property type="entry name" value="G_FEOB"/>
    <property type="match status" value="1"/>
</dbReference>
<evidence type="ECO:0000256" key="5">
    <source>
        <dbReference type="ARBA" id="ARBA00022692"/>
    </source>
</evidence>
<feature type="binding site" evidence="13">
    <location>
        <begin position="122"/>
        <end position="125"/>
    </location>
    <ligand>
        <name>GTP</name>
        <dbReference type="ChEBI" id="CHEBI:37565"/>
        <label>1</label>
    </ligand>
</feature>
<keyword evidence="14" id="KW-0460">Magnesium</keyword>
<feature type="transmembrane region" description="Helical" evidence="15">
    <location>
        <begin position="381"/>
        <end position="403"/>
    </location>
</feature>
<evidence type="ECO:0000256" key="8">
    <source>
        <dbReference type="ARBA" id="ARBA00023004"/>
    </source>
</evidence>
<comment type="function">
    <text evidence="15">Probable transporter of a GTP-driven Fe(2+) uptake system.</text>
</comment>
<dbReference type="PANTHER" id="PTHR43185">
    <property type="entry name" value="FERROUS IRON TRANSPORT PROTEIN B"/>
    <property type="match status" value="1"/>
</dbReference>
<organism evidence="17 18">
    <name type="scientific">Pedobacter cryophilus</name>
    <dbReference type="NCBI Taxonomy" id="2571271"/>
    <lineage>
        <taxon>Bacteria</taxon>
        <taxon>Pseudomonadati</taxon>
        <taxon>Bacteroidota</taxon>
        <taxon>Sphingobacteriia</taxon>
        <taxon>Sphingobacteriales</taxon>
        <taxon>Sphingobacteriaceae</taxon>
        <taxon>Pedobacter</taxon>
    </lineage>
</organism>
<keyword evidence="7 15" id="KW-1133">Transmembrane helix</keyword>
<dbReference type="PRINTS" id="PR00326">
    <property type="entry name" value="GTP1OBG"/>
</dbReference>
<dbReference type="Pfam" id="PF02421">
    <property type="entry name" value="FeoB_N"/>
    <property type="match status" value="1"/>
</dbReference>
<dbReference type="NCBIfam" id="TIGR00437">
    <property type="entry name" value="feoB"/>
    <property type="match status" value="1"/>
</dbReference>
<dbReference type="InterPro" id="IPR027417">
    <property type="entry name" value="P-loop_NTPase"/>
</dbReference>
<dbReference type="InterPro" id="IPR030389">
    <property type="entry name" value="G_FEOB_dom"/>
</dbReference>
<evidence type="ECO:0000256" key="6">
    <source>
        <dbReference type="ARBA" id="ARBA00022741"/>
    </source>
</evidence>
<keyword evidence="14" id="KW-0479">Metal-binding</keyword>
<comment type="caution">
    <text evidence="17">The sequence shown here is derived from an EMBL/GenBank/DDBJ whole genome shotgun (WGS) entry which is preliminary data.</text>
</comment>
<evidence type="ECO:0000256" key="11">
    <source>
        <dbReference type="ARBA" id="ARBA00023136"/>
    </source>
</evidence>
<evidence type="ECO:0000256" key="13">
    <source>
        <dbReference type="PIRSR" id="PIRSR603373-1"/>
    </source>
</evidence>
<dbReference type="InterPro" id="IPR011642">
    <property type="entry name" value="Gate_dom"/>
</dbReference>
<dbReference type="AlphaFoldDB" id="A0A4U1C809"/>
<evidence type="ECO:0000256" key="12">
    <source>
        <dbReference type="NCBIfam" id="TIGR00437"/>
    </source>
</evidence>
<keyword evidence="4 15" id="KW-0410">Iron transport</keyword>
<evidence type="ECO:0000256" key="9">
    <source>
        <dbReference type="ARBA" id="ARBA00023065"/>
    </source>
</evidence>
<evidence type="ECO:0000256" key="10">
    <source>
        <dbReference type="ARBA" id="ARBA00023134"/>
    </source>
</evidence>
<dbReference type="InterPro" id="IPR050860">
    <property type="entry name" value="FeoB_GTPase"/>
</dbReference>
<evidence type="ECO:0000256" key="3">
    <source>
        <dbReference type="ARBA" id="ARBA00022475"/>
    </source>
</evidence>
<keyword evidence="18" id="KW-1185">Reference proteome</keyword>
<keyword evidence="11 15" id="KW-0472">Membrane</keyword>
<keyword evidence="9" id="KW-0406">Ion transport</keyword>
<evidence type="ECO:0000256" key="2">
    <source>
        <dbReference type="ARBA" id="ARBA00022448"/>
    </source>
</evidence>
<feature type="transmembrane region" description="Helical" evidence="15">
    <location>
        <begin position="336"/>
        <end position="361"/>
    </location>
</feature>
<comment type="subcellular location">
    <subcellularLocation>
        <location evidence="15">Cell inner membrane</location>
        <topology evidence="15">Multi-pass membrane protein</topology>
    </subcellularLocation>
    <subcellularLocation>
        <location evidence="1">Cell membrane</location>
        <topology evidence="1">Multi-pass membrane protein</topology>
    </subcellularLocation>
</comment>
<evidence type="ECO:0000313" key="17">
    <source>
        <dbReference type="EMBL" id="TKC00814.1"/>
    </source>
</evidence>
<feature type="transmembrane region" description="Helical" evidence="15">
    <location>
        <begin position="640"/>
        <end position="661"/>
    </location>
</feature>
<dbReference type="Pfam" id="PF07670">
    <property type="entry name" value="Gate"/>
    <property type="match status" value="2"/>
</dbReference>
<evidence type="ECO:0000256" key="7">
    <source>
        <dbReference type="ARBA" id="ARBA00022989"/>
    </source>
</evidence>
<evidence type="ECO:0000256" key="15">
    <source>
        <dbReference type="RuleBase" id="RU362098"/>
    </source>
</evidence>
<proteinExistence type="inferred from homology"/>
<feature type="transmembrane region" description="Helical" evidence="15">
    <location>
        <begin position="281"/>
        <end position="301"/>
    </location>
</feature>
<keyword evidence="3" id="KW-1003">Cell membrane</keyword>
<evidence type="ECO:0000256" key="4">
    <source>
        <dbReference type="ARBA" id="ARBA00022496"/>
    </source>
</evidence>
<keyword evidence="2 15" id="KW-0813">Transport</keyword>
<sequence length="704" mass="78673">MKNKLRVALVGNPNTGKSTIFNALTGLNQKIGNFPGVTVDKKTGISKLPDGQFIEIVDLPGTYSLYPKSADETIVFEVLSNQNNPSYPDLVLIVADATNLKRNLLLYTQIADLGLPVIIALNMMDLAAKGNMEIDIDALAKRLNIPVIPLAARKIQGIEELKKAIQYHTKIPLQLPTIDVEVIAPELIKDISSYLAIENPYVALQIAHQHDHLKYLSKAQNEHIKALEIKYDFHSQKAQASETIARYNYINDILLDTVKYTSVALEENISNKIDHYLTHKFWGLIIFVGVLFAIFQSIFAWSEYPMLLIETVFVWLAEMGHQYLPEGALTNLLIDGVLAGLSGVMVFIPQIALLFAFISMLEDTGYMSRVTFMMDRLMRKVGLSGKSVVPLIGGLACAVPAIMSARTIESWKDRIITIMVTPLVSCSARLPIYTLLISLVVPKKMLLGFINLQGLAMMSLYLLSIITAVLVAWVMKLIIKSDLKSYFIMELPVYRMPRWNNVGITMYESVKTFVTEAGKVIVAVSIILWVLASYGPSNKFELIEKKYQTQEIIKGYSPEEINRLRASEKLENSYAGVLGKSIEPGIKPLGFDWKIGIALITSFAAREVFVGTMATLYSVDGDDTKMESVREKMAKATNPNTGEIVFTTATAFSLMIFYAFAMQCMSTMAVVYRETKNIKWPLIQFFYMLALAYAASFVVYQILK</sequence>
<dbReference type="GO" id="GO:0005525">
    <property type="term" value="F:GTP binding"/>
    <property type="evidence" value="ECO:0007669"/>
    <property type="project" value="UniProtKB-KW"/>
</dbReference>
<dbReference type="InterPro" id="IPR003373">
    <property type="entry name" value="Fe2_transport_prot-B"/>
</dbReference>
<evidence type="ECO:0000259" key="16">
    <source>
        <dbReference type="PROSITE" id="PS51711"/>
    </source>
</evidence>
<dbReference type="RefSeq" id="WP_136825020.1">
    <property type="nucleotide sequence ID" value="NZ_SWBP01000001.1"/>
</dbReference>
<dbReference type="PANTHER" id="PTHR43185:SF1">
    <property type="entry name" value="FE(2+) TRANSPORTER FEOB"/>
    <property type="match status" value="1"/>
</dbReference>
<dbReference type="GO" id="GO:0046872">
    <property type="term" value="F:metal ion binding"/>
    <property type="evidence" value="ECO:0007669"/>
    <property type="project" value="UniProtKB-KW"/>
</dbReference>
<keyword evidence="10 13" id="KW-0342">GTP-binding</keyword>
<feature type="transmembrane region" description="Helical" evidence="15">
    <location>
        <begin position="513"/>
        <end position="532"/>
    </location>
</feature>
<feature type="binding site" evidence="14">
    <location>
        <position position="22"/>
    </location>
    <ligand>
        <name>Mg(2+)</name>
        <dbReference type="ChEBI" id="CHEBI:18420"/>
        <label>1</label>
    </ligand>
</feature>
<keyword evidence="6 13" id="KW-0547">Nucleotide-binding</keyword>
<dbReference type="CDD" id="cd01879">
    <property type="entry name" value="FeoB"/>
    <property type="match status" value="1"/>
</dbReference>
<feature type="transmembrane region" description="Helical" evidence="15">
    <location>
        <begin position="595"/>
        <end position="619"/>
    </location>
</feature>
<gene>
    <name evidence="17" type="primary">feoB</name>
    <name evidence="17" type="ORF">FA046_03830</name>
</gene>
<protein>
    <recommendedName>
        <fullName evidence="12 15">Ferrous iron transport protein B</fullName>
    </recommendedName>
</protein>
<feature type="binding site" evidence="14">
    <location>
        <position position="25"/>
    </location>
    <ligand>
        <name>Mg(2+)</name>
        <dbReference type="ChEBI" id="CHEBI:18420"/>
        <label>2</label>
    </ligand>
</feature>
<feature type="transmembrane region" description="Helical" evidence="15">
    <location>
        <begin position="460"/>
        <end position="479"/>
    </location>
</feature>
<feature type="binding site" evidence="14">
    <location>
        <position position="26"/>
    </location>
    <ligand>
        <name>Mg(2+)</name>
        <dbReference type="ChEBI" id="CHEBI:18420"/>
        <label>2</label>
    </ligand>
</feature>